<sequence length="401" mass="46272">MEPPEIAELLESISWNELLLKNIFSSMDLDTMKSVRLVNKKWNTVAESRFKEIRRARVHLKFGDNTEKQCNCERKPFLILRSGNDIRTALSDKLASFTHFKLEVTISGEEEKIDEEYQCLSQLLRDLSRPNGSLICFASLLHAIDNIHQSHVPLASIIDACNGFSHLEINPNGFVPPDITGLPKLICNTLRLDRSAVAEDVSNFFTNFNTAKIIVEDASYIDLYGVVQAIVRYGEQFGILQEIDKLAALAALRGLKRLRIRMQTLRPFDSIDLSRDIMSDFQQCLAKHAPTMEVFKVEFIKKRVSAYYRKVYSIEFPKLRELYLETNLNDLEANYVDIFFLSKTVEDKTFREIFPALKKLEIVEPCEKFNPVLGKRIISDLRQKYDVQVVTKYNEVAEWDE</sequence>
<evidence type="ECO:0000313" key="1">
    <source>
        <dbReference type="EMBL" id="OXA47709.1"/>
    </source>
</evidence>
<evidence type="ECO:0008006" key="3">
    <source>
        <dbReference type="Google" id="ProtNLM"/>
    </source>
</evidence>
<reference evidence="1 2" key="1">
    <citation type="submission" date="2015-12" db="EMBL/GenBank/DDBJ databases">
        <title>The genome of Folsomia candida.</title>
        <authorList>
            <person name="Faddeeva A."/>
            <person name="Derks M.F."/>
            <person name="Anvar Y."/>
            <person name="Smit S."/>
            <person name="Van Straalen N."/>
            <person name="Roelofs D."/>
        </authorList>
    </citation>
    <scope>NUCLEOTIDE SEQUENCE [LARGE SCALE GENOMIC DNA]</scope>
    <source>
        <strain evidence="1 2">VU population</strain>
        <tissue evidence="1">Whole body</tissue>
    </source>
</reference>
<proteinExistence type="predicted"/>
<dbReference type="AlphaFoldDB" id="A0A226DR76"/>
<comment type="caution">
    <text evidence="1">The sequence shown here is derived from an EMBL/GenBank/DDBJ whole genome shotgun (WGS) entry which is preliminary data.</text>
</comment>
<evidence type="ECO:0000313" key="2">
    <source>
        <dbReference type="Proteomes" id="UP000198287"/>
    </source>
</evidence>
<dbReference type="EMBL" id="LNIX01000013">
    <property type="protein sequence ID" value="OXA47709.1"/>
    <property type="molecule type" value="Genomic_DNA"/>
</dbReference>
<accession>A0A226DR76</accession>
<organism evidence="1 2">
    <name type="scientific">Folsomia candida</name>
    <name type="common">Springtail</name>
    <dbReference type="NCBI Taxonomy" id="158441"/>
    <lineage>
        <taxon>Eukaryota</taxon>
        <taxon>Metazoa</taxon>
        <taxon>Ecdysozoa</taxon>
        <taxon>Arthropoda</taxon>
        <taxon>Hexapoda</taxon>
        <taxon>Collembola</taxon>
        <taxon>Entomobryomorpha</taxon>
        <taxon>Isotomoidea</taxon>
        <taxon>Isotomidae</taxon>
        <taxon>Proisotominae</taxon>
        <taxon>Folsomia</taxon>
    </lineage>
</organism>
<gene>
    <name evidence="1" type="ORF">Fcan01_17961</name>
</gene>
<keyword evidence="2" id="KW-1185">Reference proteome</keyword>
<name>A0A226DR76_FOLCA</name>
<dbReference type="Proteomes" id="UP000198287">
    <property type="component" value="Unassembled WGS sequence"/>
</dbReference>
<protein>
    <recommendedName>
        <fullName evidence="3">F-box domain-containing protein</fullName>
    </recommendedName>
</protein>